<gene>
    <name evidence="4" type="ORF">ISP25_02055</name>
    <name evidence="5" type="ORF">ISP25_04415</name>
    <name evidence="6" type="ORF">ISP25_22675</name>
</gene>
<evidence type="ECO:0000259" key="3">
    <source>
        <dbReference type="Pfam" id="PF13464"/>
    </source>
</evidence>
<feature type="region of interest" description="Disordered" evidence="1">
    <location>
        <begin position="177"/>
        <end position="236"/>
    </location>
</feature>
<dbReference type="Pfam" id="PF13413">
    <property type="entry name" value="HTH_25"/>
    <property type="match status" value="1"/>
</dbReference>
<dbReference type="InterPro" id="IPR010982">
    <property type="entry name" value="Lambda_DNA-bd_dom_sf"/>
</dbReference>
<protein>
    <submittedName>
        <fullName evidence="4">Helix-turn-helix domain-containing protein</fullName>
    </submittedName>
</protein>
<accession>A0ABW8J0Q8</accession>
<dbReference type="EMBL" id="JADIKK010000007">
    <property type="protein sequence ID" value="MFK2875856.1"/>
    <property type="molecule type" value="Genomic_DNA"/>
</dbReference>
<evidence type="ECO:0000313" key="6">
    <source>
        <dbReference type="EMBL" id="MFK2879875.1"/>
    </source>
</evidence>
<sequence>MNNMQPSQSGQDPAAPDLFAQQDGNTEASFAMVVQADPDVAFGNRLRAAREARGLELGACAHALRLPLRILRKLEHGEHDGIDSRVYLASYIGKYSQYLGIDDTAIQAELARAHHVEPALVATGGISHSRFLFDRYATAATYVVLTLVIAVPTVWFGVRSTLDRDLSHLTPLDASPVAQQDTQQVAAPAKSTAPTLVAKAPDAQPSDDQPLMASMAPFPSMDNGSLASPKASVPAPAESAGATAATVGTGGHSITLSLTAASWVEVVGQDGSRLEYGLLPAGTSKTWRSDQPLDVRIGNADGAQMSIDGQPVALDALRHANVAHFRMQIAAGKATAAVL</sequence>
<evidence type="ECO:0000313" key="5">
    <source>
        <dbReference type="EMBL" id="MFK2876310.1"/>
    </source>
</evidence>
<keyword evidence="7" id="KW-1185">Reference proteome</keyword>
<dbReference type="InterPro" id="IPR025194">
    <property type="entry name" value="RodZ-like_C"/>
</dbReference>
<name>A0ABW8J0Q8_9GAMM</name>
<dbReference type="PANTHER" id="PTHR34475:SF1">
    <property type="entry name" value="CYTOSKELETON PROTEIN RODZ"/>
    <property type="match status" value="1"/>
</dbReference>
<proteinExistence type="predicted"/>
<evidence type="ECO:0000256" key="1">
    <source>
        <dbReference type="SAM" id="MobiDB-lite"/>
    </source>
</evidence>
<keyword evidence="2" id="KW-1133">Transmembrane helix</keyword>
<feature type="transmembrane region" description="Helical" evidence="2">
    <location>
        <begin position="136"/>
        <end position="158"/>
    </location>
</feature>
<dbReference type="Pfam" id="PF13464">
    <property type="entry name" value="RodZ_C"/>
    <property type="match status" value="1"/>
</dbReference>
<dbReference type="SUPFAM" id="SSF47413">
    <property type="entry name" value="lambda repressor-like DNA-binding domains"/>
    <property type="match status" value="1"/>
</dbReference>
<dbReference type="Proteomes" id="UP001620339">
    <property type="component" value="Unassembled WGS sequence"/>
</dbReference>
<keyword evidence="2" id="KW-0812">Transmembrane</keyword>
<evidence type="ECO:0000313" key="7">
    <source>
        <dbReference type="Proteomes" id="UP001620339"/>
    </source>
</evidence>
<reference evidence="4 7" key="1">
    <citation type="submission" date="2020-10" db="EMBL/GenBank/DDBJ databases">
        <title>Phylogeny of dyella-like bacteria.</title>
        <authorList>
            <person name="Fu J."/>
        </authorList>
    </citation>
    <scope>NUCLEOTIDE SEQUENCE [LARGE SCALE GENOMIC DNA]</scope>
    <source>
        <strain evidence="4 7">KACC 19113</strain>
    </source>
</reference>
<dbReference type="Gene3D" id="1.10.260.40">
    <property type="entry name" value="lambda repressor-like DNA-binding domains"/>
    <property type="match status" value="1"/>
</dbReference>
<dbReference type="EMBL" id="JADIKK010000008">
    <property type="protein sequence ID" value="MFK2876310.1"/>
    <property type="molecule type" value="Genomic_DNA"/>
</dbReference>
<dbReference type="PANTHER" id="PTHR34475">
    <property type="match status" value="1"/>
</dbReference>
<dbReference type="RefSeq" id="WP_404611969.1">
    <property type="nucleotide sequence ID" value="NZ_JADIKK010000007.1"/>
</dbReference>
<organism evidence="4 7">
    <name type="scientific">Rhodanobacter hydrolyticus</name>
    <dbReference type="NCBI Taxonomy" id="2250595"/>
    <lineage>
        <taxon>Bacteria</taxon>
        <taxon>Pseudomonadati</taxon>
        <taxon>Pseudomonadota</taxon>
        <taxon>Gammaproteobacteria</taxon>
        <taxon>Lysobacterales</taxon>
        <taxon>Rhodanobacteraceae</taxon>
        <taxon>Rhodanobacter</taxon>
    </lineage>
</organism>
<evidence type="ECO:0000256" key="2">
    <source>
        <dbReference type="SAM" id="Phobius"/>
    </source>
</evidence>
<dbReference type="InterPro" id="IPR050400">
    <property type="entry name" value="Bact_Cytoskel_RodZ"/>
</dbReference>
<keyword evidence="2" id="KW-0472">Membrane</keyword>
<feature type="domain" description="Cytoskeleton protein RodZ-like C-terminal" evidence="3">
    <location>
        <begin position="255"/>
        <end position="325"/>
    </location>
</feature>
<evidence type="ECO:0000313" key="4">
    <source>
        <dbReference type="EMBL" id="MFK2875856.1"/>
    </source>
</evidence>
<comment type="caution">
    <text evidence="4">The sequence shown here is derived from an EMBL/GenBank/DDBJ whole genome shotgun (WGS) entry which is preliminary data.</text>
</comment>
<dbReference type="EMBL" id="JADIKK010000008">
    <property type="protein sequence ID" value="MFK2879875.1"/>
    <property type="molecule type" value="Genomic_DNA"/>
</dbReference>